<proteinExistence type="predicted"/>
<dbReference type="RefSeq" id="WP_409355851.1">
    <property type="nucleotide sequence ID" value="NZ_JBJXVJ010000001.1"/>
</dbReference>
<evidence type="ECO:0000313" key="2">
    <source>
        <dbReference type="EMBL" id="MFN1216188.1"/>
    </source>
</evidence>
<evidence type="ECO:0000313" key="3">
    <source>
        <dbReference type="Proteomes" id="UP001634154"/>
    </source>
</evidence>
<comment type="caution">
    <text evidence="2">The sequence shown here is derived from an EMBL/GenBank/DDBJ whole genome shotgun (WGS) entry which is preliminary data.</text>
</comment>
<gene>
    <name evidence="2" type="ORF">ACKW6Q_04295</name>
</gene>
<protein>
    <submittedName>
        <fullName evidence="2">Outer membrane beta-barrel protein</fullName>
    </submittedName>
</protein>
<evidence type="ECO:0000259" key="1">
    <source>
        <dbReference type="Pfam" id="PF13568"/>
    </source>
</evidence>
<dbReference type="InterPro" id="IPR025665">
    <property type="entry name" value="Beta-barrel_OMP_2"/>
</dbReference>
<dbReference type="InterPro" id="IPR011250">
    <property type="entry name" value="OMP/PagP_B-barrel"/>
</dbReference>
<dbReference type="Proteomes" id="UP001634154">
    <property type="component" value="Unassembled WGS sequence"/>
</dbReference>
<reference evidence="2 3" key="1">
    <citation type="submission" date="2024-12" db="EMBL/GenBank/DDBJ databases">
        <title>Draft genome sequence of Chryseobacterium kwangjuense AG447.</title>
        <authorList>
            <person name="Cheptsov V.S."/>
            <person name="Belov A."/>
            <person name="Zavarzina A.G."/>
        </authorList>
    </citation>
    <scope>NUCLEOTIDE SEQUENCE [LARGE SCALE GENOMIC DNA]</scope>
    <source>
        <strain evidence="2 3">AG447</strain>
    </source>
</reference>
<organism evidence="2 3">
    <name type="scientific">Chryseobacterium kwangjuense</name>
    <dbReference type="NCBI Taxonomy" id="267125"/>
    <lineage>
        <taxon>Bacteria</taxon>
        <taxon>Pseudomonadati</taxon>
        <taxon>Bacteroidota</taxon>
        <taxon>Flavobacteriia</taxon>
        <taxon>Flavobacteriales</taxon>
        <taxon>Weeksellaceae</taxon>
        <taxon>Chryseobacterium group</taxon>
        <taxon>Chryseobacterium</taxon>
    </lineage>
</organism>
<dbReference type="SUPFAM" id="SSF56925">
    <property type="entry name" value="OMPA-like"/>
    <property type="match status" value="1"/>
</dbReference>
<name>A0ABW9K291_9FLAO</name>
<feature type="domain" description="Outer membrane protein beta-barrel" evidence="1">
    <location>
        <begin position="19"/>
        <end position="194"/>
    </location>
</feature>
<accession>A0ABW9K291</accession>
<keyword evidence="3" id="KW-1185">Reference proteome</keyword>
<dbReference type="Gene3D" id="2.40.160.20">
    <property type="match status" value="1"/>
</dbReference>
<sequence length="230" mass="25731">MKIYLFTASLLLSGIGLHAQKFKFGIKAALGRTELETVFADRPDLNFESKGRLGMRVSGFAEYFVTGKWALQAEIAPSLLGGKFIYDEDGKEMINKIRLQTLNFPMMLKFYPVQKLNIHAGADFGFLIEAGGVSRNVDHGLFLAGDLFQDLFSGKTDLKDHIRTFSVNPFVGVEYNLNNGLFADARYTFGVYDMAKSSKGQGFESLKNSHLLIGIGYKFKKKYDLNTFNS</sequence>
<dbReference type="EMBL" id="JBJXVJ010000001">
    <property type="protein sequence ID" value="MFN1216188.1"/>
    <property type="molecule type" value="Genomic_DNA"/>
</dbReference>
<dbReference type="Pfam" id="PF13568">
    <property type="entry name" value="OMP_b-brl_2"/>
    <property type="match status" value="1"/>
</dbReference>